<keyword evidence="2" id="KW-1185">Reference proteome</keyword>
<dbReference type="PANTHER" id="PTHR47691">
    <property type="entry name" value="REGULATOR-RELATED"/>
    <property type="match status" value="1"/>
</dbReference>
<proteinExistence type="predicted"/>
<dbReference type="Gene3D" id="1.25.40.10">
    <property type="entry name" value="Tetratricopeptide repeat domain"/>
    <property type="match status" value="2"/>
</dbReference>
<dbReference type="HOGENOM" id="CLU_049271_0_0_7"/>
<accession>W4LE06</accession>
<gene>
    <name evidence="1" type="ORF">ETSY2_46680</name>
</gene>
<comment type="caution">
    <text evidence="1">The sequence shown here is derived from an EMBL/GenBank/DDBJ whole genome shotgun (WGS) entry which is preliminary data.</text>
</comment>
<dbReference type="PANTHER" id="PTHR47691:SF3">
    <property type="entry name" value="HTH-TYPE TRANSCRIPTIONAL REGULATOR RV0890C-RELATED"/>
    <property type="match status" value="1"/>
</dbReference>
<protein>
    <submittedName>
        <fullName evidence="1">Uncharacterized protein</fullName>
    </submittedName>
</protein>
<dbReference type="SUPFAM" id="SSF48452">
    <property type="entry name" value="TPR-like"/>
    <property type="match status" value="2"/>
</dbReference>
<sequence length="470" mass="52580">MEQGYGNQTSEIAAELAAHFAQGGDAQRAVTYLHTAAKTAMFRSAHAEAIAYLRQGIELLQSRPETPESRQQELSMQLMLGISLIATDGYAAPEVATVYDRALELCQDSPDKLARFQSLVGLQAYYIARADLATAWSLAQQALHIAREPGQSPKQCQAVFVVLGQVAFHRGGFVEAKRYLDQSLDLYSAWDQDQRPSIQDLDVLGLTYLAWTLGYLGYLEQARQYSEKALDQAQQVDHPFSIAYAYLCRIMTSYLRQEVAATQESADALLSLVAEYDFPYFGIWGVMSRAWSLAMQGQTQEGLHLFEEALTAHNRHGADMSRPPLLMFQAEAYCRNGQPENALGILDHVLALIEERGDRLFQATLYQMKGECLVHVSDAFTTPRKSAKSWVATVEQSFFRSLDIARNQQAKTIELQATVSLSRFWLSQGRRDEAREILTPIYDWFTEGFDTPVLQAAKALLDELACTSLS</sequence>
<dbReference type="Proteomes" id="UP000019140">
    <property type="component" value="Unassembled WGS sequence"/>
</dbReference>
<dbReference type="EMBL" id="AZHX01002204">
    <property type="protein sequence ID" value="ETW96298.1"/>
    <property type="molecule type" value="Genomic_DNA"/>
</dbReference>
<dbReference type="AlphaFoldDB" id="W4LE06"/>
<name>W4LE06_9BACT</name>
<organism evidence="1 2">
    <name type="scientific">Candidatus Entotheonella gemina</name>
    <dbReference type="NCBI Taxonomy" id="1429439"/>
    <lineage>
        <taxon>Bacteria</taxon>
        <taxon>Pseudomonadati</taxon>
        <taxon>Nitrospinota/Tectimicrobiota group</taxon>
        <taxon>Candidatus Tectimicrobiota</taxon>
        <taxon>Candidatus Entotheonellia</taxon>
        <taxon>Candidatus Entotheonellales</taxon>
        <taxon>Candidatus Entotheonellaceae</taxon>
        <taxon>Candidatus Entotheonella</taxon>
    </lineage>
</organism>
<evidence type="ECO:0000313" key="2">
    <source>
        <dbReference type="Proteomes" id="UP000019140"/>
    </source>
</evidence>
<dbReference type="InterPro" id="IPR011990">
    <property type="entry name" value="TPR-like_helical_dom_sf"/>
</dbReference>
<reference evidence="1 2" key="1">
    <citation type="journal article" date="2014" name="Nature">
        <title>An environmental bacterial taxon with a large and distinct metabolic repertoire.</title>
        <authorList>
            <person name="Wilson M.C."/>
            <person name="Mori T."/>
            <person name="Ruckert C."/>
            <person name="Uria A.R."/>
            <person name="Helf M.J."/>
            <person name="Takada K."/>
            <person name="Gernert C."/>
            <person name="Steffens U.A."/>
            <person name="Heycke N."/>
            <person name="Schmitt S."/>
            <person name="Rinke C."/>
            <person name="Helfrich E.J."/>
            <person name="Brachmann A.O."/>
            <person name="Gurgui C."/>
            <person name="Wakimoto T."/>
            <person name="Kracht M."/>
            <person name="Crusemann M."/>
            <person name="Hentschel U."/>
            <person name="Abe I."/>
            <person name="Matsunaga S."/>
            <person name="Kalinowski J."/>
            <person name="Takeyama H."/>
            <person name="Piel J."/>
        </authorList>
    </citation>
    <scope>NUCLEOTIDE SEQUENCE [LARGE SCALE GENOMIC DNA]</scope>
    <source>
        <strain evidence="2">TSY2</strain>
    </source>
</reference>
<evidence type="ECO:0000313" key="1">
    <source>
        <dbReference type="EMBL" id="ETW96298.1"/>
    </source>
</evidence>